<reference evidence="3" key="1">
    <citation type="journal article" date="2015" name="Genome Announc.">
        <title>Draft Genome Sequence of an Anaerobic Ammonium-Oxidizing Bacterium, "Candidatus Brocadia sinica".</title>
        <authorList>
            <person name="Oshiki M."/>
            <person name="Shinyako-Hata K."/>
            <person name="Satoh H."/>
            <person name="Okabe S."/>
        </authorList>
    </citation>
    <scope>NUCLEOTIDE SEQUENCE [LARGE SCALE GENOMIC DNA]</scope>
    <source>
        <strain evidence="3">JPN1</strain>
    </source>
</reference>
<dbReference type="Proteomes" id="UP000032309">
    <property type="component" value="Unassembled WGS sequence"/>
</dbReference>
<feature type="compositionally biased region" description="Polar residues" evidence="1">
    <location>
        <begin position="53"/>
        <end position="62"/>
    </location>
</feature>
<evidence type="ECO:0000313" key="3">
    <source>
        <dbReference type="Proteomes" id="UP000032309"/>
    </source>
</evidence>
<comment type="caution">
    <text evidence="2">The sequence shown here is derived from an EMBL/GenBank/DDBJ whole genome shotgun (WGS) entry which is preliminary data.</text>
</comment>
<sequence length="62" mass="7374">MRRRMKSYGLIYRIGHPLARHIIEQYKSYFHYQTSNDAPPSDWMNDVKVANEHTPNPLSRGE</sequence>
<name>A0ABQ0JUI8_9BACT</name>
<protein>
    <submittedName>
        <fullName evidence="2">Periplasmic lipoprotein</fullName>
    </submittedName>
</protein>
<organism evidence="2 3">
    <name type="scientific">Candidatus Brocadia sinica JPN1</name>
    <dbReference type="NCBI Taxonomy" id="1197129"/>
    <lineage>
        <taxon>Bacteria</taxon>
        <taxon>Pseudomonadati</taxon>
        <taxon>Planctomycetota</taxon>
        <taxon>Candidatus Brocadiia</taxon>
        <taxon>Candidatus Brocadiales</taxon>
        <taxon>Candidatus Brocadiaceae</taxon>
        <taxon>Candidatus Brocadia</taxon>
    </lineage>
</organism>
<keyword evidence="3" id="KW-1185">Reference proteome</keyword>
<gene>
    <name evidence="2" type="ORF">BROSI_A0919</name>
</gene>
<accession>A0ABQ0JUI8</accession>
<feature type="region of interest" description="Disordered" evidence="1">
    <location>
        <begin position="41"/>
        <end position="62"/>
    </location>
</feature>
<keyword evidence="2" id="KW-0449">Lipoprotein</keyword>
<proteinExistence type="predicted"/>
<evidence type="ECO:0000313" key="2">
    <source>
        <dbReference type="EMBL" id="GAN32405.1"/>
    </source>
</evidence>
<evidence type="ECO:0000256" key="1">
    <source>
        <dbReference type="SAM" id="MobiDB-lite"/>
    </source>
</evidence>
<dbReference type="EMBL" id="BAFN01000001">
    <property type="protein sequence ID" value="GAN32405.1"/>
    <property type="molecule type" value="Genomic_DNA"/>
</dbReference>